<comment type="caution">
    <text evidence="3">The sequence shown here is derived from an EMBL/GenBank/DDBJ whole genome shotgun (WGS) entry which is preliminary data.</text>
</comment>
<keyword evidence="4" id="KW-1185">Reference proteome</keyword>
<dbReference type="NCBIfam" id="TIGR01439">
    <property type="entry name" value="lp_hng_hel_AbrB"/>
    <property type="match status" value="1"/>
</dbReference>
<sequence>MLHVRAVSGNGVVTIPKEIRDEMNIKSGDQVAFIKLDTGQYILTKPDSLKSTIMVDPKLEYLMNEKKKEN</sequence>
<protein>
    <submittedName>
        <fullName evidence="3">AbrB/MazE/SpoVT family DNA-binding domain-containing protein</fullName>
    </submittedName>
</protein>
<dbReference type="EMBL" id="JACSQL010000026">
    <property type="protein sequence ID" value="MBD7971282.1"/>
    <property type="molecule type" value="Genomic_DNA"/>
</dbReference>
<dbReference type="Pfam" id="PF04014">
    <property type="entry name" value="MazE_antitoxin"/>
    <property type="match status" value="1"/>
</dbReference>
<dbReference type="SUPFAM" id="SSF89447">
    <property type="entry name" value="AbrB/MazE/MraZ-like"/>
    <property type="match status" value="1"/>
</dbReference>
<feature type="domain" description="SpoVT-AbrB" evidence="2">
    <location>
        <begin position="2"/>
        <end position="48"/>
    </location>
</feature>
<reference evidence="3 4" key="1">
    <citation type="submission" date="2020-08" db="EMBL/GenBank/DDBJ databases">
        <title>A Genomic Blueprint of the Chicken Gut Microbiome.</title>
        <authorList>
            <person name="Gilroy R."/>
            <person name="Ravi A."/>
            <person name="Getino M."/>
            <person name="Pursley I."/>
            <person name="Horton D.L."/>
            <person name="Alikhan N.-F."/>
            <person name="Baker D."/>
            <person name="Gharbi K."/>
            <person name="Hall N."/>
            <person name="Watson M."/>
            <person name="Adriaenssens E.M."/>
            <person name="Foster-Nyarko E."/>
            <person name="Jarju S."/>
            <person name="Secka A."/>
            <person name="Antonio M."/>
            <person name="Oren A."/>
            <person name="Chaudhuri R."/>
            <person name="La Ragione R.M."/>
            <person name="Hildebrand F."/>
            <person name="Pallen M.J."/>
        </authorList>
    </citation>
    <scope>NUCLEOTIDE SEQUENCE [LARGE SCALE GENOMIC DNA]</scope>
    <source>
        <strain evidence="3 4">Sa2BVA9</strain>
    </source>
</reference>
<dbReference type="InterPro" id="IPR037914">
    <property type="entry name" value="SpoVT-AbrB_sf"/>
</dbReference>
<dbReference type="PROSITE" id="PS51740">
    <property type="entry name" value="SPOVT_ABRB"/>
    <property type="match status" value="1"/>
</dbReference>
<dbReference type="SMART" id="SM00966">
    <property type="entry name" value="SpoVT_AbrB"/>
    <property type="match status" value="1"/>
</dbReference>
<dbReference type="Proteomes" id="UP000608071">
    <property type="component" value="Unassembled WGS sequence"/>
</dbReference>
<proteinExistence type="predicted"/>
<dbReference type="GO" id="GO:0003677">
    <property type="term" value="F:DNA binding"/>
    <property type="evidence" value="ECO:0007669"/>
    <property type="project" value="UniProtKB-KW"/>
</dbReference>
<evidence type="ECO:0000259" key="2">
    <source>
        <dbReference type="PROSITE" id="PS51740"/>
    </source>
</evidence>
<organism evidence="3 4">
    <name type="scientific">Paenibacillus gallinarum</name>
    <dbReference type="NCBI Taxonomy" id="2762232"/>
    <lineage>
        <taxon>Bacteria</taxon>
        <taxon>Bacillati</taxon>
        <taxon>Bacillota</taxon>
        <taxon>Bacilli</taxon>
        <taxon>Bacillales</taxon>
        <taxon>Paenibacillaceae</taxon>
        <taxon>Paenibacillus</taxon>
    </lineage>
</organism>
<keyword evidence="1 3" id="KW-0238">DNA-binding</keyword>
<name>A0ABR8T6C8_9BACL</name>
<evidence type="ECO:0000256" key="1">
    <source>
        <dbReference type="PROSITE-ProRule" id="PRU01076"/>
    </source>
</evidence>
<dbReference type="Gene3D" id="2.10.260.10">
    <property type="match status" value="1"/>
</dbReference>
<gene>
    <name evidence="3" type="ORF">H9647_24770</name>
</gene>
<evidence type="ECO:0000313" key="4">
    <source>
        <dbReference type="Proteomes" id="UP000608071"/>
    </source>
</evidence>
<evidence type="ECO:0000313" key="3">
    <source>
        <dbReference type="EMBL" id="MBD7971282.1"/>
    </source>
</evidence>
<dbReference type="RefSeq" id="WP_191805043.1">
    <property type="nucleotide sequence ID" value="NZ_JACSQL010000026.1"/>
</dbReference>
<dbReference type="InterPro" id="IPR007159">
    <property type="entry name" value="SpoVT-AbrB_dom"/>
</dbReference>
<accession>A0ABR8T6C8</accession>